<keyword evidence="2" id="KW-1185">Reference proteome</keyword>
<dbReference type="RefSeq" id="WP_167918114.1">
    <property type="nucleotide sequence ID" value="NZ_JAAVJS010000012.1"/>
</dbReference>
<dbReference type="EMBL" id="JAAVJS010000012">
    <property type="protein sequence ID" value="NJX15875.1"/>
    <property type="molecule type" value="Genomic_DNA"/>
</dbReference>
<proteinExistence type="predicted"/>
<reference evidence="1 2" key="1">
    <citation type="submission" date="2020-03" db="EMBL/GenBank/DDBJ databases">
        <title>Tamlana sp. nov, isolated from XXX.</title>
        <authorList>
            <person name="Cao W.R."/>
        </authorList>
    </citation>
    <scope>NUCLEOTIDE SEQUENCE [LARGE SCALE GENOMIC DNA]</scope>
    <source>
        <strain evidence="1 2">HST1-43</strain>
    </source>
</reference>
<dbReference type="Proteomes" id="UP000760545">
    <property type="component" value="Unassembled WGS sequence"/>
</dbReference>
<name>A0ABX1DC79_9FLAO</name>
<gene>
    <name evidence="1" type="ORF">HC176_10280</name>
</gene>
<accession>A0ABX1DC79</accession>
<evidence type="ECO:0000313" key="1">
    <source>
        <dbReference type="EMBL" id="NJX15875.1"/>
    </source>
</evidence>
<sequence length="316" mass="36847">MKRFLIKLSLFTLSLICVYGFLVNKLSEDYVDIYYKKFTQKASGLIIGISKASKGINPAIIEKKLKDLNYDTPIINFALNVNNSPFGEVYFEAIKKKLNPKQNNQLFIIAVSPGAFAAPQKMNPEDIYKMDKNRTILGKVSQVAANPNYNYVLNTYEQPLYNALHPYEKWTFNEIHDNGWLEIMPVAKKDTIRESDTKFWKSNILRLFRDQLGFQEVSSYRIDSFTKILAYLKSKGDTFIVRIPEDQEFYDLEHKFWPTFERDMDSISNQHDIPFLNYSNLIGHFKTYDGLHLDSTGATEFTKMFSEDIYNYLIKD</sequence>
<organism evidence="1 2">
    <name type="scientific">Tamlana crocina</name>
    <dbReference type="NCBI Taxonomy" id="393006"/>
    <lineage>
        <taxon>Bacteria</taxon>
        <taxon>Pseudomonadati</taxon>
        <taxon>Bacteroidota</taxon>
        <taxon>Flavobacteriia</taxon>
        <taxon>Flavobacteriales</taxon>
        <taxon>Flavobacteriaceae</taxon>
        <taxon>Tamlana</taxon>
    </lineage>
</organism>
<protein>
    <recommendedName>
        <fullName evidence="3">SGNH hydrolase-type esterase domain-containing protein</fullName>
    </recommendedName>
</protein>
<evidence type="ECO:0000313" key="2">
    <source>
        <dbReference type="Proteomes" id="UP000760545"/>
    </source>
</evidence>
<comment type="caution">
    <text evidence="1">The sequence shown here is derived from an EMBL/GenBank/DDBJ whole genome shotgun (WGS) entry which is preliminary data.</text>
</comment>
<evidence type="ECO:0008006" key="3">
    <source>
        <dbReference type="Google" id="ProtNLM"/>
    </source>
</evidence>